<evidence type="ECO:0000313" key="3">
    <source>
        <dbReference type="EMBL" id="GAA3923620.1"/>
    </source>
</evidence>
<gene>
    <name evidence="3" type="ORF">GCM10022406_07290</name>
</gene>
<dbReference type="RefSeq" id="WP_345110228.1">
    <property type="nucleotide sequence ID" value="NZ_BAABDH010000015.1"/>
</dbReference>
<evidence type="ECO:0000256" key="2">
    <source>
        <dbReference type="SAM" id="SignalP"/>
    </source>
</evidence>
<feature type="chain" id="PRO_5046689518" description="Outer membrane protein beta-barrel domain-containing protein" evidence="2">
    <location>
        <begin position="22"/>
        <end position="271"/>
    </location>
</feature>
<evidence type="ECO:0000313" key="4">
    <source>
        <dbReference type="Proteomes" id="UP001499909"/>
    </source>
</evidence>
<comment type="caution">
    <text evidence="3">The sequence shown here is derived from an EMBL/GenBank/DDBJ whole genome shotgun (WGS) entry which is preliminary data.</text>
</comment>
<feature type="compositionally biased region" description="Low complexity" evidence="1">
    <location>
        <begin position="76"/>
        <end position="93"/>
    </location>
</feature>
<feature type="compositionally biased region" description="Pro residues" evidence="1">
    <location>
        <begin position="64"/>
        <end position="75"/>
    </location>
</feature>
<proteinExistence type="predicted"/>
<dbReference type="Proteomes" id="UP001499909">
    <property type="component" value="Unassembled WGS sequence"/>
</dbReference>
<organism evidence="3 4">
    <name type="scientific">Hymenobacter algoricola</name>
    <dbReference type="NCBI Taxonomy" id="486267"/>
    <lineage>
        <taxon>Bacteria</taxon>
        <taxon>Pseudomonadati</taxon>
        <taxon>Bacteroidota</taxon>
        <taxon>Cytophagia</taxon>
        <taxon>Cytophagales</taxon>
        <taxon>Hymenobacteraceae</taxon>
        <taxon>Hymenobacter</taxon>
    </lineage>
</organism>
<dbReference type="EMBL" id="BAABDH010000015">
    <property type="protein sequence ID" value="GAA3923620.1"/>
    <property type="molecule type" value="Genomic_DNA"/>
</dbReference>
<evidence type="ECO:0008006" key="5">
    <source>
        <dbReference type="Google" id="ProtNLM"/>
    </source>
</evidence>
<keyword evidence="4" id="KW-1185">Reference proteome</keyword>
<feature type="signal peptide" evidence="2">
    <location>
        <begin position="1"/>
        <end position="21"/>
    </location>
</feature>
<keyword evidence="2" id="KW-0732">Signal</keyword>
<feature type="region of interest" description="Disordered" evidence="1">
    <location>
        <begin position="26"/>
        <end position="93"/>
    </location>
</feature>
<name>A0ABP7MM41_9BACT</name>
<reference evidence="4" key="1">
    <citation type="journal article" date="2019" name="Int. J. Syst. Evol. Microbiol.">
        <title>The Global Catalogue of Microorganisms (GCM) 10K type strain sequencing project: providing services to taxonomists for standard genome sequencing and annotation.</title>
        <authorList>
            <consortium name="The Broad Institute Genomics Platform"/>
            <consortium name="The Broad Institute Genome Sequencing Center for Infectious Disease"/>
            <person name="Wu L."/>
            <person name="Ma J."/>
        </authorList>
    </citation>
    <scope>NUCLEOTIDE SEQUENCE [LARGE SCALE GENOMIC DNA]</scope>
    <source>
        <strain evidence="4">JCM 17214</strain>
    </source>
</reference>
<sequence length="271" mass="28243">MKTLTSSLFLITVVASMPALAQTAIRRPATSSGPTKTVGVPKNTTVKANTTPALASRAAARPAPVRPVTPAPQAAPAPSRGAAEPASATPQVAAAPVVPNATGELFEKGTTMVNLGVGLGLGYAGYYGTLKSTPALSVSAERGVLDGVGPGTIGIGGLIGYKAYHYNYGTGNYKATWTNVLVSVRGTYHYNLLQHPKLDTYGGVSMGVRVQTWKDTFYDSSPTTQGYTANSVHVMPGVFVGARYFLTDNLGAFTEVGYDMSYLKLGLTARF</sequence>
<feature type="compositionally biased region" description="Low complexity" evidence="1">
    <location>
        <begin position="48"/>
        <end position="63"/>
    </location>
</feature>
<accession>A0ABP7MM41</accession>
<protein>
    <recommendedName>
        <fullName evidence="5">Outer membrane protein beta-barrel domain-containing protein</fullName>
    </recommendedName>
</protein>
<evidence type="ECO:0000256" key="1">
    <source>
        <dbReference type="SAM" id="MobiDB-lite"/>
    </source>
</evidence>